<gene>
    <name evidence="10" type="ORF">HDA44_005207</name>
</gene>
<comment type="caution">
    <text evidence="10">The sequence shown here is derived from an EMBL/GenBank/DDBJ whole genome shotgun (WGS) entry which is preliminary data.</text>
</comment>
<dbReference type="EC" id="2.7.7.108" evidence="5"/>
<dbReference type="AlphaFoldDB" id="A0A841DYM5"/>
<evidence type="ECO:0000313" key="11">
    <source>
        <dbReference type="Proteomes" id="UP000558997"/>
    </source>
</evidence>
<comment type="catalytic activity">
    <reaction evidence="7">
        <text>L-tyrosyl-[protein] + ATP = O-(5'-adenylyl)-L-tyrosyl-[protein] + diphosphate</text>
        <dbReference type="Rhea" id="RHEA:54288"/>
        <dbReference type="Rhea" id="RHEA-COMP:10136"/>
        <dbReference type="Rhea" id="RHEA-COMP:13846"/>
        <dbReference type="ChEBI" id="CHEBI:30616"/>
        <dbReference type="ChEBI" id="CHEBI:33019"/>
        <dbReference type="ChEBI" id="CHEBI:46858"/>
        <dbReference type="ChEBI" id="CHEBI:83624"/>
        <dbReference type="EC" id="2.7.7.108"/>
    </reaction>
</comment>
<keyword evidence="11" id="KW-1185">Reference proteome</keyword>
<dbReference type="SUPFAM" id="SSF140931">
    <property type="entry name" value="Fic-like"/>
    <property type="match status" value="1"/>
</dbReference>
<feature type="domain" description="Fido" evidence="9">
    <location>
        <begin position="52"/>
        <end position="199"/>
    </location>
</feature>
<organism evidence="10 11">
    <name type="scientific">Kribbella solani</name>
    <dbReference type="NCBI Taxonomy" id="236067"/>
    <lineage>
        <taxon>Bacteria</taxon>
        <taxon>Bacillati</taxon>
        <taxon>Actinomycetota</taxon>
        <taxon>Actinomycetes</taxon>
        <taxon>Propionibacteriales</taxon>
        <taxon>Kribbellaceae</taxon>
        <taxon>Kribbella</taxon>
    </lineage>
</organism>
<accession>A0A841DYM5</accession>
<dbReference type="GO" id="GO:0005524">
    <property type="term" value="F:ATP binding"/>
    <property type="evidence" value="ECO:0007669"/>
    <property type="project" value="UniProtKB-KW"/>
</dbReference>
<evidence type="ECO:0000256" key="8">
    <source>
        <dbReference type="SAM" id="MobiDB-lite"/>
    </source>
</evidence>
<comment type="catalytic activity">
    <reaction evidence="6">
        <text>L-threonyl-[protein] + ATP = 3-O-(5'-adenylyl)-L-threonyl-[protein] + diphosphate</text>
        <dbReference type="Rhea" id="RHEA:54292"/>
        <dbReference type="Rhea" id="RHEA-COMP:11060"/>
        <dbReference type="Rhea" id="RHEA-COMP:13847"/>
        <dbReference type="ChEBI" id="CHEBI:30013"/>
        <dbReference type="ChEBI" id="CHEBI:30616"/>
        <dbReference type="ChEBI" id="CHEBI:33019"/>
        <dbReference type="ChEBI" id="CHEBI:138113"/>
        <dbReference type="EC" id="2.7.7.108"/>
    </reaction>
</comment>
<evidence type="ECO:0000313" key="10">
    <source>
        <dbReference type="EMBL" id="MBB5981866.1"/>
    </source>
</evidence>
<dbReference type="GO" id="GO:0070733">
    <property type="term" value="F:AMPylase activity"/>
    <property type="evidence" value="ECO:0007669"/>
    <property type="project" value="UniProtKB-EC"/>
</dbReference>
<dbReference type="InterPro" id="IPR036597">
    <property type="entry name" value="Fido-like_dom_sf"/>
</dbReference>
<evidence type="ECO:0000256" key="6">
    <source>
        <dbReference type="ARBA" id="ARBA00047939"/>
    </source>
</evidence>
<dbReference type="RefSeq" id="WP_184838697.1">
    <property type="nucleotide sequence ID" value="NZ_BAAAVN010000018.1"/>
</dbReference>
<dbReference type="PROSITE" id="PS51459">
    <property type="entry name" value="FIDO"/>
    <property type="match status" value="1"/>
</dbReference>
<feature type="region of interest" description="Disordered" evidence="8">
    <location>
        <begin position="203"/>
        <end position="260"/>
    </location>
</feature>
<dbReference type="PANTHER" id="PTHR39560:SF1">
    <property type="entry name" value="PROTEIN ADENYLYLTRANSFERASE FIC-RELATED"/>
    <property type="match status" value="1"/>
</dbReference>
<proteinExistence type="predicted"/>
<evidence type="ECO:0000256" key="2">
    <source>
        <dbReference type="ARBA" id="ARBA00022695"/>
    </source>
</evidence>
<protein>
    <recommendedName>
        <fullName evidence="5">protein adenylyltransferase</fullName>
        <ecNumber evidence="5">2.7.7.108</ecNumber>
    </recommendedName>
</protein>
<keyword evidence="4" id="KW-0067">ATP-binding</keyword>
<name>A0A841DYM5_9ACTN</name>
<sequence length="260" mass="28934">MAEDPYLYPGTETLRNKFGERDKDVLKGLDYAAAMDRQRQLESGEADVPRTYDAQHLHAIHQHLFQDVYEWAGQPRPDVTVFKGVPGGFAPPNLIDRYLTDAAEAISSADWASMDQEQFAQQAAKVFAYVNQAHPYREGNGRATKLFMQHVSELSPYELDYTRIPDKVWNQRSMLSGPDIGQYEPVPEMMQPVFEVLAKERPDGPARTMLSPELQKARQAAGLDPGEVAGRNANPQSSTGAGTDKPKTSRGRGTQSPERG</sequence>
<dbReference type="Gene3D" id="1.10.3290.10">
    <property type="entry name" value="Fido-like domain"/>
    <property type="match status" value="1"/>
</dbReference>
<dbReference type="PANTHER" id="PTHR39560">
    <property type="entry name" value="PROTEIN ADENYLYLTRANSFERASE FIC-RELATED"/>
    <property type="match status" value="1"/>
</dbReference>
<dbReference type="InterPro" id="IPR003812">
    <property type="entry name" value="Fido"/>
</dbReference>
<keyword evidence="1" id="KW-0808">Transferase</keyword>
<evidence type="ECO:0000256" key="4">
    <source>
        <dbReference type="ARBA" id="ARBA00022840"/>
    </source>
</evidence>
<evidence type="ECO:0000256" key="5">
    <source>
        <dbReference type="ARBA" id="ARBA00034531"/>
    </source>
</evidence>
<keyword evidence="3" id="KW-0547">Nucleotide-binding</keyword>
<reference evidence="10 11" key="1">
    <citation type="submission" date="2020-08" db="EMBL/GenBank/DDBJ databases">
        <title>Sequencing the genomes of 1000 actinobacteria strains.</title>
        <authorList>
            <person name="Klenk H.-P."/>
        </authorList>
    </citation>
    <scope>NUCLEOTIDE SEQUENCE [LARGE SCALE GENOMIC DNA]</scope>
    <source>
        <strain evidence="10 11">DSM 17294</strain>
    </source>
</reference>
<evidence type="ECO:0000256" key="1">
    <source>
        <dbReference type="ARBA" id="ARBA00022679"/>
    </source>
</evidence>
<evidence type="ECO:0000256" key="7">
    <source>
        <dbReference type="ARBA" id="ARBA00048696"/>
    </source>
</evidence>
<dbReference type="Proteomes" id="UP000558997">
    <property type="component" value="Unassembled WGS sequence"/>
</dbReference>
<feature type="compositionally biased region" description="Polar residues" evidence="8">
    <location>
        <begin position="251"/>
        <end position="260"/>
    </location>
</feature>
<dbReference type="Pfam" id="PF02661">
    <property type="entry name" value="Fic"/>
    <property type="match status" value="1"/>
</dbReference>
<dbReference type="EMBL" id="JACHNF010000001">
    <property type="protein sequence ID" value="MBB5981866.1"/>
    <property type="molecule type" value="Genomic_DNA"/>
</dbReference>
<evidence type="ECO:0000256" key="3">
    <source>
        <dbReference type="ARBA" id="ARBA00022741"/>
    </source>
</evidence>
<keyword evidence="2" id="KW-0548">Nucleotidyltransferase</keyword>
<dbReference type="GO" id="GO:0051302">
    <property type="term" value="P:regulation of cell division"/>
    <property type="evidence" value="ECO:0007669"/>
    <property type="project" value="TreeGrafter"/>
</dbReference>
<evidence type="ECO:0000259" key="9">
    <source>
        <dbReference type="PROSITE" id="PS51459"/>
    </source>
</evidence>